<dbReference type="SUPFAM" id="SSF52821">
    <property type="entry name" value="Rhodanese/Cell cycle control phosphatase"/>
    <property type="match status" value="2"/>
</dbReference>
<dbReference type="InterPro" id="IPR036873">
    <property type="entry name" value="Rhodanese-like_dom_sf"/>
</dbReference>
<organism evidence="3 4">
    <name type="scientific">Komagataeibacter swingsii</name>
    <dbReference type="NCBI Taxonomy" id="215220"/>
    <lineage>
        <taxon>Bacteria</taxon>
        <taxon>Pseudomonadati</taxon>
        <taxon>Pseudomonadota</taxon>
        <taxon>Alphaproteobacteria</taxon>
        <taxon>Acetobacterales</taxon>
        <taxon>Acetobacteraceae</taxon>
        <taxon>Komagataeibacter</taxon>
    </lineage>
</organism>
<accession>A0A2V4RHW1</accession>
<dbReference type="Gene3D" id="3.40.250.10">
    <property type="entry name" value="Rhodanese-like domain"/>
    <property type="match status" value="2"/>
</dbReference>
<dbReference type="InterPro" id="IPR001763">
    <property type="entry name" value="Rhodanese-like_dom"/>
</dbReference>
<feature type="domain" description="Rhodanese" evidence="2">
    <location>
        <begin position="167"/>
        <end position="287"/>
    </location>
</feature>
<dbReference type="PROSITE" id="PS50206">
    <property type="entry name" value="RHODANESE_3"/>
    <property type="match status" value="2"/>
</dbReference>
<name>A0A2V4RHW1_9PROT</name>
<reference evidence="3 4" key="1">
    <citation type="submission" date="2017-07" db="EMBL/GenBank/DDBJ databases">
        <title>A draft genome sequence of Komagataeibacter swingsii LMG 22125.</title>
        <authorList>
            <person name="Skraban J."/>
            <person name="Cleenwerck I."/>
            <person name="Vandamme P."/>
            <person name="Trcek J."/>
        </authorList>
    </citation>
    <scope>NUCLEOTIDE SEQUENCE [LARGE SCALE GENOMIC DNA]</scope>
    <source>
        <strain evidence="3 4">LMG 22125</strain>
    </source>
</reference>
<dbReference type="GO" id="GO:0016740">
    <property type="term" value="F:transferase activity"/>
    <property type="evidence" value="ECO:0007669"/>
    <property type="project" value="UniProtKB-KW"/>
</dbReference>
<dbReference type="SMART" id="SM00450">
    <property type="entry name" value="RHOD"/>
    <property type="match status" value="2"/>
</dbReference>
<gene>
    <name evidence="3" type="ORF">CFR76_09955</name>
</gene>
<keyword evidence="3" id="KW-0808">Transferase</keyword>
<dbReference type="RefSeq" id="WP_110557058.1">
    <property type="nucleotide sequence ID" value="NZ_NKUB01000011.1"/>
</dbReference>
<keyword evidence="4" id="KW-1185">Reference proteome</keyword>
<evidence type="ECO:0000256" key="1">
    <source>
        <dbReference type="ARBA" id="ARBA00022737"/>
    </source>
</evidence>
<dbReference type="AlphaFoldDB" id="A0A2V4RHW1"/>
<sequence>MSRTMQEAVMPTTVLHSPDDVRRLLASGDAVVIDVRDRKDFDAGHIPGAVNMPDIFTYLAETTQDGLHTLQQTFANLFADYGLDGKKTAIVYEDALHTRYGASCRGYWILSYLGYPAVGILDGGLSAWRRGGGALTTETVAPARTTFPLHVNAGLMATYQDVRAALGSPTVRLLDNRDRVEWLGESSSPYGVDFAPRKGRIPGAVWIEWYDFMQVTDNHAAFRSGDDIRALAASRGLRPDDDIIIYCFKGARAANTYVALASAGFSRLRLYMGSWNEWSRNAALPIEDGLPKAAAPYRGN</sequence>
<dbReference type="Proteomes" id="UP000247371">
    <property type="component" value="Unassembled WGS sequence"/>
</dbReference>
<dbReference type="PANTHER" id="PTHR43855">
    <property type="entry name" value="THIOSULFATE SULFURTRANSFERASE"/>
    <property type="match status" value="1"/>
</dbReference>
<comment type="caution">
    <text evidence="3">The sequence shown here is derived from an EMBL/GenBank/DDBJ whole genome shotgun (WGS) entry which is preliminary data.</text>
</comment>
<evidence type="ECO:0000313" key="3">
    <source>
        <dbReference type="EMBL" id="PYD69456.1"/>
    </source>
</evidence>
<proteinExistence type="predicted"/>
<dbReference type="InterPro" id="IPR051126">
    <property type="entry name" value="Thiosulfate_sulfurtransferase"/>
</dbReference>
<protein>
    <submittedName>
        <fullName evidence="3">Sulfurtransferase</fullName>
    </submittedName>
</protein>
<keyword evidence="1" id="KW-0677">Repeat</keyword>
<evidence type="ECO:0000259" key="2">
    <source>
        <dbReference type="PROSITE" id="PS50206"/>
    </source>
</evidence>
<dbReference type="Pfam" id="PF00581">
    <property type="entry name" value="Rhodanese"/>
    <property type="match status" value="2"/>
</dbReference>
<dbReference type="PANTHER" id="PTHR43855:SF1">
    <property type="entry name" value="THIOSULFATE SULFURTRANSFERASE"/>
    <property type="match status" value="1"/>
</dbReference>
<dbReference type="EMBL" id="NKUB01000011">
    <property type="protein sequence ID" value="PYD69456.1"/>
    <property type="molecule type" value="Genomic_DNA"/>
</dbReference>
<evidence type="ECO:0000313" key="4">
    <source>
        <dbReference type="Proteomes" id="UP000247371"/>
    </source>
</evidence>
<feature type="domain" description="Rhodanese" evidence="2">
    <location>
        <begin position="26"/>
        <end position="137"/>
    </location>
</feature>
<dbReference type="CDD" id="cd01449">
    <property type="entry name" value="TST_Repeat_2"/>
    <property type="match status" value="1"/>
</dbReference>